<dbReference type="GO" id="GO:0005576">
    <property type="term" value="C:extracellular region"/>
    <property type="evidence" value="ECO:0007669"/>
    <property type="project" value="UniProtKB-ARBA"/>
</dbReference>
<gene>
    <name evidence="5" type="primary">Ighv146_1</name>
    <name evidence="5" type="ORF">GTO95_0007538</name>
</gene>
<dbReference type="SUPFAM" id="SSF48726">
    <property type="entry name" value="Immunoglobulin"/>
    <property type="match status" value="1"/>
</dbReference>
<comment type="caution">
    <text evidence="5">The sequence shown here is derived from an EMBL/GenBank/DDBJ whole genome shotgun (WGS) entry which is preliminary data.</text>
</comment>
<dbReference type="FunFam" id="2.60.40.10:FF:001878">
    <property type="entry name" value="Immunoglobulin heavy variable 1-4"/>
    <property type="match status" value="1"/>
</dbReference>
<dbReference type="InterPro" id="IPR013106">
    <property type="entry name" value="Ig_V-set"/>
</dbReference>
<sequence length="104" mass="11366">TGAHSVSLTSSELQVKKPGDSVKLSWTVSGFSMTSYDMHWIRQAPGKGLEWIGAMWTGGGTAYTDSLKSRVTISRDTSSSMLYLQLTSLTTEDTAVYYCARDSQ</sequence>
<feature type="non-terminal residue" evidence="5">
    <location>
        <position position="1"/>
    </location>
</feature>
<dbReference type="InterPro" id="IPR007110">
    <property type="entry name" value="Ig-like_dom"/>
</dbReference>
<reference evidence="5" key="1">
    <citation type="journal article" date="2021" name="Cell">
        <title>Tracing the genetic footprints of vertebrate landing in non-teleost ray-finned fishes.</title>
        <authorList>
            <person name="Bi X."/>
            <person name="Wang K."/>
            <person name="Yang L."/>
            <person name="Pan H."/>
            <person name="Jiang H."/>
            <person name="Wei Q."/>
            <person name="Fang M."/>
            <person name="Yu H."/>
            <person name="Zhu C."/>
            <person name="Cai Y."/>
            <person name="He Y."/>
            <person name="Gan X."/>
            <person name="Zeng H."/>
            <person name="Yu D."/>
            <person name="Zhu Y."/>
            <person name="Jiang H."/>
            <person name="Qiu Q."/>
            <person name="Yang H."/>
            <person name="Zhang Y.E."/>
            <person name="Wang W."/>
            <person name="Zhu M."/>
            <person name="He S."/>
            <person name="Zhang G."/>
        </authorList>
    </citation>
    <scope>NUCLEOTIDE SEQUENCE</scope>
    <source>
        <strain evidence="5">Allg_001</strain>
    </source>
</reference>
<evidence type="ECO:0000313" key="6">
    <source>
        <dbReference type="Proteomes" id="UP000736164"/>
    </source>
</evidence>
<dbReference type="Gene3D" id="2.60.40.10">
    <property type="entry name" value="Immunoglobulins"/>
    <property type="match status" value="1"/>
</dbReference>
<keyword evidence="2" id="KW-1064">Adaptive immunity</keyword>
<feature type="domain" description="Ig-like" evidence="4">
    <location>
        <begin position="19"/>
        <end position="104"/>
    </location>
</feature>
<dbReference type="GO" id="GO:0002250">
    <property type="term" value="P:adaptive immune response"/>
    <property type="evidence" value="ECO:0007669"/>
    <property type="project" value="UniProtKB-KW"/>
</dbReference>
<dbReference type="InterPro" id="IPR050199">
    <property type="entry name" value="IgHV"/>
</dbReference>
<dbReference type="GO" id="GO:0019814">
    <property type="term" value="C:immunoglobulin complex"/>
    <property type="evidence" value="ECO:0007669"/>
    <property type="project" value="UniProtKB-KW"/>
</dbReference>
<dbReference type="Pfam" id="PF07686">
    <property type="entry name" value="V-set"/>
    <property type="match status" value="1"/>
</dbReference>
<dbReference type="PROSITE" id="PS50835">
    <property type="entry name" value="IG_LIKE"/>
    <property type="match status" value="1"/>
</dbReference>
<dbReference type="PANTHER" id="PTHR23266">
    <property type="entry name" value="IMMUNOGLOBULIN HEAVY CHAIN"/>
    <property type="match status" value="1"/>
</dbReference>
<organism evidence="5 6">
    <name type="scientific">Atractosteus spatula</name>
    <name type="common">Alligator gar</name>
    <name type="synonym">Lepisosteus spatula</name>
    <dbReference type="NCBI Taxonomy" id="7917"/>
    <lineage>
        <taxon>Eukaryota</taxon>
        <taxon>Metazoa</taxon>
        <taxon>Chordata</taxon>
        <taxon>Craniata</taxon>
        <taxon>Vertebrata</taxon>
        <taxon>Euteleostomi</taxon>
        <taxon>Actinopterygii</taxon>
        <taxon>Neopterygii</taxon>
        <taxon>Holostei</taxon>
        <taxon>Semionotiformes</taxon>
        <taxon>Lepisosteidae</taxon>
        <taxon>Atractosteus</taxon>
    </lineage>
</organism>
<dbReference type="SMART" id="SM00406">
    <property type="entry name" value="IGv"/>
    <property type="match status" value="1"/>
</dbReference>
<dbReference type="InterPro" id="IPR036179">
    <property type="entry name" value="Ig-like_dom_sf"/>
</dbReference>
<evidence type="ECO:0000256" key="3">
    <source>
        <dbReference type="ARBA" id="ARBA00043265"/>
    </source>
</evidence>
<evidence type="ECO:0000256" key="2">
    <source>
        <dbReference type="ARBA" id="ARBA00023130"/>
    </source>
</evidence>
<evidence type="ECO:0000313" key="5">
    <source>
        <dbReference type="EMBL" id="MBN3312744.1"/>
    </source>
</evidence>
<dbReference type="EMBL" id="JAAWVO010008300">
    <property type="protein sequence ID" value="MBN3312744.1"/>
    <property type="molecule type" value="Genomic_DNA"/>
</dbReference>
<dbReference type="InterPro" id="IPR013783">
    <property type="entry name" value="Ig-like_fold"/>
</dbReference>
<feature type="non-terminal residue" evidence="5">
    <location>
        <position position="104"/>
    </location>
</feature>
<evidence type="ECO:0000256" key="1">
    <source>
        <dbReference type="ARBA" id="ARBA00022859"/>
    </source>
</evidence>
<keyword evidence="3" id="KW-1280">Immunoglobulin</keyword>
<dbReference type="AlphaFoldDB" id="A0A8J7NIQ0"/>
<keyword evidence="1" id="KW-0391">Immunity</keyword>
<evidence type="ECO:0000259" key="4">
    <source>
        <dbReference type="PROSITE" id="PS50835"/>
    </source>
</evidence>
<protein>
    <submittedName>
        <fullName evidence="5">HV146 protein</fullName>
    </submittedName>
</protein>
<proteinExistence type="predicted"/>
<name>A0A8J7NIQ0_ATRSP</name>
<accession>A0A8J7NIQ0</accession>
<keyword evidence="6" id="KW-1185">Reference proteome</keyword>
<dbReference type="Proteomes" id="UP000736164">
    <property type="component" value="Unassembled WGS sequence"/>
</dbReference>